<accession>A0ABW5VUA6</accession>
<evidence type="ECO:0000313" key="4">
    <source>
        <dbReference type="Proteomes" id="UP001597479"/>
    </source>
</evidence>
<reference evidence="2" key="1">
    <citation type="journal article" date="2014" name="Int. J. Syst. Evol. Microbiol.">
        <title>Complete genome of a new Firmicutes species belonging to the dominant human colonic microbiota ('Ruminococcus bicirculans') reveals two chromosomes and a selective capacity to utilize plant glucans.</title>
        <authorList>
            <consortium name="NISC Comparative Sequencing Program"/>
            <person name="Wegmann U."/>
            <person name="Louis P."/>
            <person name="Goesmann A."/>
            <person name="Henrissat B."/>
            <person name="Duncan S.H."/>
            <person name="Flint H.J."/>
        </authorList>
    </citation>
    <scope>NUCLEOTIDE SEQUENCE</scope>
    <source>
        <strain evidence="2">CCM 7044</strain>
    </source>
</reference>
<feature type="transmembrane region" description="Helical" evidence="1">
    <location>
        <begin position="21"/>
        <end position="38"/>
    </location>
</feature>
<dbReference type="InterPro" id="IPR046151">
    <property type="entry name" value="DUF6153"/>
</dbReference>
<dbReference type="EMBL" id="JBHUOG010000002">
    <property type="protein sequence ID" value="MFD2794528.1"/>
    <property type="molecule type" value="Genomic_DNA"/>
</dbReference>
<comment type="caution">
    <text evidence="2">The sequence shown here is derived from an EMBL/GenBank/DDBJ whole genome shotgun (WGS) entry which is preliminary data.</text>
</comment>
<reference evidence="2" key="3">
    <citation type="submission" date="2024-09" db="EMBL/GenBank/DDBJ databases">
        <authorList>
            <person name="Sun Q."/>
            <person name="Mori K."/>
        </authorList>
    </citation>
    <scope>NUCLEOTIDE SEQUENCE</scope>
    <source>
        <strain evidence="2">CCM 7044</strain>
    </source>
</reference>
<protein>
    <submittedName>
        <fullName evidence="2">DUF6153 family protein</fullName>
    </submittedName>
</protein>
<organism evidence="2 4">
    <name type="scientific">Promicromonospora vindobonensis</name>
    <dbReference type="NCBI Taxonomy" id="195748"/>
    <lineage>
        <taxon>Bacteria</taxon>
        <taxon>Bacillati</taxon>
        <taxon>Actinomycetota</taxon>
        <taxon>Actinomycetes</taxon>
        <taxon>Micrococcales</taxon>
        <taxon>Promicromonosporaceae</taxon>
        <taxon>Promicromonospora</taxon>
    </lineage>
</organism>
<keyword evidence="1" id="KW-0472">Membrane</keyword>
<evidence type="ECO:0000313" key="3">
    <source>
        <dbReference type="EMBL" id="MFD2794528.1"/>
    </source>
</evidence>
<proteinExistence type="predicted"/>
<dbReference type="Pfam" id="PF19650">
    <property type="entry name" value="DUF6153"/>
    <property type="match status" value="1"/>
</dbReference>
<keyword evidence="1" id="KW-0812">Transmembrane</keyword>
<reference evidence="4" key="2">
    <citation type="journal article" date="2019" name="Int. J. Syst. Evol. Microbiol.">
        <title>The Global Catalogue of Microorganisms (GCM) 10K type strain sequencing project: providing services to taxonomists for standard genome sequencing and annotation.</title>
        <authorList>
            <consortium name="The Broad Institute Genomics Platform"/>
            <consortium name="The Broad Institute Genome Sequencing Center for Infectious Disease"/>
            <person name="Wu L."/>
            <person name="Ma J."/>
        </authorList>
    </citation>
    <scope>NUCLEOTIDE SEQUENCE [LARGE SCALE GENOMIC DNA]</scope>
    <source>
        <strain evidence="4">CCM 7044</strain>
    </source>
</reference>
<feature type="transmembrane region" description="Helical" evidence="1">
    <location>
        <begin position="94"/>
        <end position="113"/>
    </location>
</feature>
<name>A0ABW5VUA6_9MICO</name>
<keyword evidence="1" id="KW-1133">Transmembrane helix</keyword>
<dbReference type="RefSeq" id="WP_377183520.1">
    <property type="nucleotide sequence ID" value="NZ_JBHUOG010000001.1"/>
</dbReference>
<evidence type="ECO:0000313" key="2">
    <source>
        <dbReference type="EMBL" id="MFD2794497.1"/>
    </source>
</evidence>
<evidence type="ECO:0000256" key="1">
    <source>
        <dbReference type="SAM" id="Phobius"/>
    </source>
</evidence>
<dbReference type="EMBL" id="JBHUOG010000001">
    <property type="protein sequence ID" value="MFD2794497.1"/>
    <property type="molecule type" value="Genomic_DNA"/>
</dbReference>
<dbReference type="Proteomes" id="UP001597479">
    <property type="component" value="Unassembled WGS sequence"/>
</dbReference>
<gene>
    <name evidence="2" type="ORF">ACFS27_13155</name>
    <name evidence="3" type="ORF">ACFS27_13310</name>
</gene>
<keyword evidence="4" id="KW-1185">Reference proteome</keyword>
<sequence length="151" mass="15682">MRVISLLRSAVAEPGRRLNGALMILTVIIGVVTMHQMSGSPASHGYGPHDASVVATQSAVVDGLPPTVTPTAPVTTEPHGHAGDCCDGCGGHDAAMAMCLMILVALLALVVPVRRLLWRALPAWSVPLAQVVTDLRAVAAPSLHELCISRT</sequence>